<dbReference type="EMBL" id="ML987189">
    <property type="protein sequence ID" value="KAF2256472.1"/>
    <property type="molecule type" value="Genomic_DNA"/>
</dbReference>
<protein>
    <submittedName>
        <fullName evidence="3">Uncharacterized protein</fullName>
    </submittedName>
</protein>
<feature type="region of interest" description="Disordered" evidence="1">
    <location>
        <begin position="668"/>
        <end position="866"/>
    </location>
</feature>
<feature type="compositionally biased region" description="Acidic residues" evidence="1">
    <location>
        <begin position="612"/>
        <end position="628"/>
    </location>
</feature>
<feature type="transmembrane region" description="Helical" evidence="2">
    <location>
        <begin position="1006"/>
        <end position="1030"/>
    </location>
</feature>
<feature type="compositionally biased region" description="Basic and acidic residues" evidence="1">
    <location>
        <begin position="701"/>
        <end position="714"/>
    </location>
</feature>
<keyword evidence="2" id="KW-1133">Transmembrane helix</keyword>
<feature type="region of interest" description="Disordered" evidence="1">
    <location>
        <begin position="509"/>
        <end position="628"/>
    </location>
</feature>
<evidence type="ECO:0000256" key="2">
    <source>
        <dbReference type="SAM" id="Phobius"/>
    </source>
</evidence>
<dbReference type="AlphaFoldDB" id="A0A6A6J2P0"/>
<gene>
    <name evidence="3" type="ORF">BU26DRAFT_499134</name>
</gene>
<feature type="compositionally biased region" description="Basic and acidic residues" evidence="1">
    <location>
        <begin position="567"/>
        <end position="595"/>
    </location>
</feature>
<evidence type="ECO:0000313" key="3">
    <source>
        <dbReference type="EMBL" id="KAF2256472.1"/>
    </source>
</evidence>
<dbReference type="GeneID" id="54579715"/>
<evidence type="ECO:0000313" key="4">
    <source>
        <dbReference type="Proteomes" id="UP000800094"/>
    </source>
</evidence>
<sequence>MCSKQPGYLTPSSLSEIGELFEMNPTGSTDHVLKHMASKDEWETKYPNLKGGQFRFVWDYNKLKPPLTKRHLITHSPKAAFSGPHTAIKIPHGPDKGCWLHVPVRLTDDEAAFASTAISWVWTDFAHSDGGKPGFLAIMSGRSRAPKPFYAISTDSWKLLGPPGAEYPLTDSVDAPFAGPRTVLYNAGLFFKGLYMHVPRFLTSSEVKVAETNLRYLCNRRWEWGKENEVRQKLHKNRQKTEEAIVFLQQQKKAVKFLEKDIFLDFSAQDRETDTTSGLALLWCMEPDLLTEYEDLASVASSHPSEDDLDLRHVEVDSEEEADARATYKRRSEFLKDMERKGKTKPLYDPVTGKPNDWIYRDPQGSRYSGSTVSSNVTEIIDGGSWPSPPAFLLGNQNHMTADVRKEEEGSKEYPAEDQQRPEEDGSEHTNSDLDFPTPDALGEILRPPGSEPEGSFQVVNIDPGPGPGVSQPKRPPSTTTKLDEVSEEVRPTFNYSGAELQELLEAAKLEISEEDEASSERSEESVETRSVEAATRPSNNIQDKRMCDVGEAPNHAREPSNQIVEKSSDPLEARHALEENDASINERWEDLGKEYEEDSTMNTPKEPQEASTEETDEDSPLEAEDDICDDPHFEAHRARELKRLSGVIGVEATEECKPITTVEQAVEGQQSLEAELEEAEMLEAQPKEYEEDTSGGSKGADAHEPHISKKNDGDAPMDAEAVELGDEDKDRQSSPAVIEDNENPESHAREEGNEENALVDVEVVERSNEDNQPSQASVEYGETSEPYVYREHEEGEDEASPPSLQGTKRKGDNSLPLPSPRRIKGHTQHVADSPTSPEDNKTPEPHVGEDQDSSAVDEAMTAAEQAKTRRRNRLLAAMTTATAALGWYAWRLYWENDTTTDNVVIYPDEWGPDVVLSRGEERQLVAEVLSQDYALLAWVIDDDLRTATALIAGHTFVTLLRGGGFWPWSRLLKPILRTLFRLVVGIRAILWTCGRQGAMAASLRVLGTILANALLAIPCYLGAQIVSTWCRSQEHLGSLIGAFGLDYEPYLQTWIGLSIVLFVVVMWTAATISGPQNAGENGGWTRRIESCVTLVFLGAGVVLGYRHSDA</sequence>
<keyword evidence="2" id="KW-0472">Membrane</keyword>
<feature type="compositionally biased region" description="Basic and acidic residues" evidence="1">
    <location>
        <begin position="403"/>
        <end position="432"/>
    </location>
</feature>
<proteinExistence type="predicted"/>
<feature type="compositionally biased region" description="Acidic residues" evidence="1">
    <location>
        <begin position="716"/>
        <end position="728"/>
    </location>
</feature>
<feature type="compositionally biased region" description="Basic and acidic residues" evidence="1">
    <location>
        <begin position="482"/>
        <end position="491"/>
    </location>
</feature>
<feature type="transmembrane region" description="Helical" evidence="2">
    <location>
        <begin position="875"/>
        <end position="891"/>
    </location>
</feature>
<evidence type="ECO:0000256" key="1">
    <source>
        <dbReference type="SAM" id="MobiDB-lite"/>
    </source>
</evidence>
<feature type="region of interest" description="Disordered" evidence="1">
    <location>
        <begin position="341"/>
        <end position="372"/>
    </location>
</feature>
<feature type="transmembrane region" description="Helical" evidence="2">
    <location>
        <begin position="1092"/>
        <end position="1109"/>
    </location>
</feature>
<feature type="compositionally biased region" description="Basic and acidic residues" evidence="1">
    <location>
        <begin position="543"/>
        <end position="559"/>
    </location>
</feature>
<reference evidence="3" key="1">
    <citation type="journal article" date="2020" name="Stud. Mycol.">
        <title>101 Dothideomycetes genomes: a test case for predicting lifestyles and emergence of pathogens.</title>
        <authorList>
            <person name="Haridas S."/>
            <person name="Albert R."/>
            <person name="Binder M."/>
            <person name="Bloem J."/>
            <person name="Labutti K."/>
            <person name="Salamov A."/>
            <person name="Andreopoulos B."/>
            <person name="Baker S."/>
            <person name="Barry K."/>
            <person name="Bills G."/>
            <person name="Bluhm B."/>
            <person name="Cannon C."/>
            <person name="Castanera R."/>
            <person name="Culley D."/>
            <person name="Daum C."/>
            <person name="Ezra D."/>
            <person name="Gonzalez J."/>
            <person name="Henrissat B."/>
            <person name="Kuo A."/>
            <person name="Liang C."/>
            <person name="Lipzen A."/>
            <person name="Lutzoni F."/>
            <person name="Magnuson J."/>
            <person name="Mondo S."/>
            <person name="Nolan M."/>
            <person name="Ohm R."/>
            <person name="Pangilinan J."/>
            <person name="Park H.-J."/>
            <person name="Ramirez L."/>
            <person name="Alfaro M."/>
            <person name="Sun H."/>
            <person name="Tritt A."/>
            <person name="Yoshinaga Y."/>
            <person name="Zwiers L.-H."/>
            <person name="Turgeon B."/>
            <person name="Goodwin S."/>
            <person name="Spatafora J."/>
            <person name="Crous P."/>
            <person name="Grigoriev I."/>
        </authorList>
    </citation>
    <scope>NUCLEOTIDE SEQUENCE</scope>
    <source>
        <strain evidence="3">CBS 122368</strain>
    </source>
</reference>
<dbReference type="Proteomes" id="UP000800094">
    <property type="component" value="Unassembled WGS sequence"/>
</dbReference>
<feature type="region of interest" description="Disordered" evidence="1">
    <location>
        <begin position="403"/>
        <end position="492"/>
    </location>
</feature>
<organism evidence="3 4">
    <name type="scientific">Trematosphaeria pertusa</name>
    <dbReference type="NCBI Taxonomy" id="390896"/>
    <lineage>
        <taxon>Eukaryota</taxon>
        <taxon>Fungi</taxon>
        <taxon>Dikarya</taxon>
        <taxon>Ascomycota</taxon>
        <taxon>Pezizomycotina</taxon>
        <taxon>Dothideomycetes</taxon>
        <taxon>Pleosporomycetidae</taxon>
        <taxon>Pleosporales</taxon>
        <taxon>Massarineae</taxon>
        <taxon>Trematosphaeriaceae</taxon>
        <taxon>Trematosphaeria</taxon>
    </lineage>
</organism>
<feature type="transmembrane region" description="Helical" evidence="2">
    <location>
        <begin position="1050"/>
        <end position="1071"/>
    </location>
</feature>
<feature type="compositionally biased region" description="Basic and acidic residues" evidence="1">
    <location>
        <begin position="519"/>
        <end position="531"/>
    </location>
</feature>
<name>A0A6A6J2P0_9PLEO</name>
<dbReference type="RefSeq" id="XP_033691476.1">
    <property type="nucleotide sequence ID" value="XM_033826385.1"/>
</dbReference>
<keyword evidence="2" id="KW-0812">Transmembrane</keyword>
<keyword evidence="4" id="KW-1185">Reference proteome</keyword>
<accession>A0A6A6J2P0</accession>
<dbReference type="OrthoDB" id="3799389at2759"/>
<feature type="compositionally biased region" description="Basic and acidic residues" evidence="1">
    <location>
        <begin position="839"/>
        <end position="850"/>
    </location>
</feature>